<dbReference type="AlphaFoldDB" id="A0A0V1M858"/>
<dbReference type="EMBL" id="JYDO01000188">
    <property type="protein sequence ID" value="KRZ67712.1"/>
    <property type="molecule type" value="Genomic_DNA"/>
</dbReference>
<evidence type="ECO:0000313" key="2">
    <source>
        <dbReference type="Proteomes" id="UP000054843"/>
    </source>
</evidence>
<organism evidence="1 2">
    <name type="scientific">Trichinella papuae</name>
    <dbReference type="NCBI Taxonomy" id="268474"/>
    <lineage>
        <taxon>Eukaryota</taxon>
        <taxon>Metazoa</taxon>
        <taxon>Ecdysozoa</taxon>
        <taxon>Nematoda</taxon>
        <taxon>Enoplea</taxon>
        <taxon>Dorylaimia</taxon>
        <taxon>Trichinellida</taxon>
        <taxon>Trichinellidae</taxon>
        <taxon>Trichinella</taxon>
    </lineage>
</organism>
<sequence>MAPQDIDIVQTKQSYSRIHSHRKMHGLDTTLWPNSNTGMNAFAIIKHLFDCSIQLYVGQLNFANGVTGPLQA</sequence>
<dbReference type="Proteomes" id="UP000054843">
    <property type="component" value="Unassembled WGS sequence"/>
</dbReference>
<evidence type="ECO:0000313" key="1">
    <source>
        <dbReference type="EMBL" id="KRZ67712.1"/>
    </source>
</evidence>
<gene>
    <name evidence="1" type="ORF">T10_9238</name>
</gene>
<name>A0A0V1M858_9BILA</name>
<reference evidence="1 2" key="1">
    <citation type="submission" date="2015-01" db="EMBL/GenBank/DDBJ databases">
        <title>Evolution of Trichinella species and genotypes.</title>
        <authorList>
            <person name="Korhonen P.K."/>
            <person name="Edoardo P."/>
            <person name="Giuseppe L.R."/>
            <person name="Gasser R.B."/>
        </authorList>
    </citation>
    <scope>NUCLEOTIDE SEQUENCE [LARGE SCALE GENOMIC DNA]</scope>
    <source>
        <strain evidence="1">ISS1980</strain>
    </source>
</reference>
<protein>
    <submittedName>
        <fullName evidence="1">Uncharacterized protein</fullName>
    </submittedName>
</protein>
<accession>A0A0V1M858</accession>
<proteinExistence type="predicted"/>
<keyword evidence="2" id="KW-1185">Reference proteome</keyword>
<comment type="caution">
    <text evidence="1">The sequence shown here is derived from an EMBL/GenBank/DDBJ whole genome shotgun (WGS) entry which is preliminary data.</text>
</comment>